<feature type="compositionally biased region" description="Gly residues" evidence="1">
    <location>
        <begin position="196"/>
        <end position="208"/>
    </location>
</feature>
<dbReference type="AlphaFoldDB" id="A0A1X6PK85"/>
<evidence type="ECO:0000313" key="4">
    <source>
        <dbReference type="Proteomes" id="UP000218209"/>
    </source>
</evidence>
<organism evidence="3 4">
    <name type="scientific">Porphyra umbilicalis</name>
    <name type="common">Purple laver</name>
    <name type="synonym">Red alga</name>
    <dbReference type="NCBI Taxonomy" id="2786"/>
    <lineage>
        <taxon>Eukaryota</taxon>
        <taxon>Rhodophyta</taxon>
        <taxon>Bangiophyceae</taxon>
        <taxon>Bangiales</taxon>
        <taxon>Bangiaceae</taxon>
        <taxon>Porphyra</taxon>
    </lineage>
</organism>
<evidence type="ECO:0000256" key="2">
    <source>
        <dbReference type="SAM" id="Phobius"/>
    </source>
</evidence>
<keyword evidence="2" id="KW-0472">Membrane</keyword>
<protein>
    <submittedName>
        <fullName evidence="3">Uncharacterized protein</fullName>
    </submittedName>
</protein>
<keyword evidence="2" id="KW-1133">Transmembrane helix</keyword>
<dbReference type="EMBL" id="KV918763">
    <property type="protein sequence ID" value="OSX81324.1"/>
    <property type="molecule type" value="Genomic_DNA"/>
</dbReference>
<feature type="non-terminal residue" evidence="3">
    <location>
        <position position="362"/>
    </location>
</feature>
<feature type="transmembrane region" description="Helical" evidence="2">
    <location>
        <begin position="108"/>
        <end position="131"/>
    </location>
</feature>
<evidence type="ECO:0000256" key="1">
    <source>
        <dbReference type="SAM" id="MobiDB-lite"/>
    </source>
</evidence>
<proteinExistence type="predicted"/>
<feature type="region of interest" description="Disordered" evidence="1">
    <location>
        <begin position="171"/>
        <end position="257"/>
    </location>
</feature>
<accession>A0A1X6PK85</accession>
<keyword evidence="4" id="KW-1185">Reference proteome</keyword>
<reference evidence="3 4" key="1">
    <citation type="submission" date="2017-03" db="EMBL/GenBank/DDBJ databases">
        <title>WGS assembly of Porphyra umbilicalis.</title>
        <authorList>
            <person name="Brawley S.H."/>
            <person name="Blouin N.A."/>
            <person name="Ficko-Blean E."/>
            <person name="Wheeler G.L."/>
            <person name="Lohr M."/>
            <person name="Goodson H.V."/>
            <person name="Jenkins J.W."/>
            <person name="Blaby-Haas C.E."/>
            <person name="Helliwell K.E."/>
            <person name="Chan C."/>
            <person name="Marriage T."/>
            <person name="Bhattacharya D."/>
            <person name="Klein A.S."/>
            <person name="Badis Y."/>
            <person name="Brodie J."/>
            <person name="Cao Y."/>
            <person name="Collen J."/>
            <person name="Dittami S.M."/>
            <person name="Gachon C.M."/>
            <person name="Green B.R."/>
            <person name="Karpowicz S."/>
            <person name="Kim J.W."/>
            <person name="Kudahl U."/>
            <person name="Lin S."/>
            <person name="Michel G."/>
            <person name="Mittag M."/>
            <person name="Olson B.J."/>
            <person name="Pangilinan J."/>
            <person name="Peng Y."/>
            <person name="Qiu H."/>
            <person name="Shu S."/>
            <person name="Singer J.T."/>
            <person name="Smith A.G."/>
            <person name="Sprecher B.N."/>
            <person name="Wagner V."/>
            <person name="Wang W."/>
            <person name="Wang Z.-Y."/>
            <person name="Yan J."/>
            <person name="Yarish C."/>
            <person name="Zoeuner-Riek S."/>
            <person name="Zhuang Y."/>
            <person name="Zou Y."/>
            <person name="Lindquist E.A."/>
            <person name="Grimwood J."/>
            <person name="Barry K."/>
            <person name="Rokhsar D.S."/>
            <person name="Schmutz J."/>
            <person name="Stiller J.W."/>
            <person name="Grossman A.R."/>
            <person name="Prochnik S.E."/>
        </authorList>
    </citation>
    <scope>NUCLEOTIDE SEQUENCE [LARGE SCALE GENOMIC DNA]</scope>
    <source>
        <strain evidence="3">4086291</strain>
    </source>
</reference>
<feature type="compositionally biased region" description="Acidic residues" evidence="1">
    <location>
        <begin position="213"/>
        <end position="230"/>
    </location>
</feature>
<sequence length="362" mass="39151">MYLEHVARHQVVKAERTVTYYLAMKSADPHTLVAFSRYCGFDHRDRTKPSQLAADLHKEPGVGTLVRITMVKVLEHEPRLQNGGEFNADTGELIPHAKKKKGLSGKTVVIIIVSAVMGTVASVAVGLMVYFRMQAESAARYSPFTWMAERRRRSSAASSYQDRDSYCSADEGGAYEGRGAPSFSLSPPDGLERPARGGGAAAGAGDDAGGYDSLEESDDGDASTYDEERSDDGRGGEGGGATPATGGGTALAGRGWSATSRCRRRRFATPTRGPCRICRQSRTGRCRGGGGRWCVVFVMVHAAFGRFHCVRRVLLSHSCPCCFSAQADVRKRRPCFVLRLLFQRRLPINSGLLVASFCKGGL</sequence>
<feature type="compositionally biased region" description="Gly residues" evidence="1">
    <location>
        <begin position="236"/>
        <end position="250"/>
    </location>
</feature>
<name>A0A1X6PK85_PORUM</name>
<dbReference type="Proteomes" id="UP000218209">
    <property type="component" value="Unassembled WGS sequence"/>
</dbReference>
<gene>
    <name evidence="3" type="ORF">BU14_0022s0044</name>
</gene>
<evidence type="ECO:0000313" key="3">
    <source>
        <dbReference type="EMBL" id="OSX81324.1"/>
    </source>
</evidence>
<keyword evidence="2" id="KW-0812">Transmembrane</keyword>